<evidence type="ECO:0000256" key="12">
    <source>
        <dbReference type="SAM" id="SignalP"/>
    </source>
</evidence>
<keyword evidence="7" id="KW-0626">Porin</keyword>
<dbReference type="EMBL" id="PTJC01000006">
    <property type="protein sequence ID" value="PPK86299.1"/>
    <property type="molecule type" value="Genomic_DNA"/>
</dbReference>
<dbReference type="SUPFAM" id="SSF103647">
    <property type="entry name" value="TSP type-3 repeat"/>
    <property type="match status" value="1"/>
</dbReference>
<dbReference type="Gene3D" id="3.30.1330.60">
    <property type="entry name" value="OmpA-like domain"/>
    <property type="match status" value="1"/>
</dbReference>
<dbReference type="RefSeq" id="WP_104420743.1">
    <property type="nucleotide sequence ID" value="NZ_PTJC01000006.1"/>
</dbReference>
<dbReference type="OrthoDB" id="1522982at2"/>
<dbReference type="GO" id="GO:0006811">
    <property type="term" value="P:monoatomic ion transport"/>
    <property type="evidence" value="ECO:0007669"/>
    <property type="project" value="UniProtKB-KW"/>
</dbReference>
<feature type="compositionally biased region" description="Acidic residues" evidence="11">
    <location>
        <begin position="284"/>
        <end position="299"/>
    </location>
</feature>
<dbReference type="PANTHER" id="PTHR30329:SF21">
    <property type="entry name" value="LIPOPROTEIN YIAD-RELATED"/>
    <property type="match status" value="1"/>
</dbReference>
<feature type="chain" id="PRO_5015535763" evidence="12">
    <location>
        <begin position="22"/>
        <end position="521"/>
    </location>
</feature>
<evidence type="ECO:0000256" key="4">
    <source>
        <dbReference type="ARBA" id="ARBA00022692"/>
    </source>
</evidence>
<keyword evidence="6" id="KW-0406">Ion transport</keyword>
<evidence type="ECO:0000256" key="7">
    <source>
        <dbReference type="ARBA" id="ARBA00023114"/>
    </source>
</evidence>
<keyword evidence="8 10" id="KW-0472">Membrane</keyword>
<comment type="caution">
    <text evidence="14">The sequence shown here is derived from an EMBL/GenBank/DDBJ whole genome shotgun (WGS) entry which is preliminary data.</text>
</comment>
<organism evidence="14 15">
    <name type="scientific">Neolewinella xylanilytica</name>
    <dbReference type="NCBI Taxonomy" id="1514080"/>
    <lineage>
        <taxon>Bacteria</taxon>
        <taxon>Pseudomonadati</taxon>
        <taxon>Bacteroidota</taxon>
        <taxon>Saprospiria</taxon>
        <taxon>Saprospirales</taxon>
        <taxon>Lewinellaceae</taxon>
        <taxon>Neolewinella</taxon>
    </lineage>
</organism>
<dbReference type="InterPro" id="IPR036737">
    <property type="entry name" value="OmpA-like_sf"/>
</dbReference>
<dbReference type="GO" id="GO:0009279">
    <property type="term" value="C:cell outer membrane"/>
    <property type="evidence" value="ECO:0007669"/>
    <property type="project" value="UniProtKB-SubCell"/>
</dbReference>
<evidence type="ECO:0000256" key="3">
    <source>
        <dbReference type="ARBA" id="ARBA00022452"/>
    </source>
</evidence>
<evidence type="ECO:0000256" key="9">
    <source>
        <dbReference type="ARBA" id="ARBA00023237"/>
    </source>
</evidence>
<dbReference type="PROSITE" id="PS51123">
    <property type="entry name" value="OMPA_2"/>
    <property type="match status" value="1"/>
</dbReference>
<keyword evidence="15" id="KW-1185">Reference proteome</keyword>
<dbReference type="Gene3D" id="2.40.160.20">
    <property type="match status" value="1"/>
</dbReference>
<evidence type="ECO:0000256" key="1">
    <source>
        <dbReference type="ARBA" id="ARBA00004571"/>
    </source>
</evidence>
<sequence length="521" mass="57509">MNFLRSSITGLLLCLCGATFAQGTPLSDADTTYTVESTSQTIEMKRDQPTMLELGISPYASTMSSDVDAKFGYGVGIHARKSLDHLFSLRLDALYAKSKGDAEFDAGDGNRRFEADWIGGTAFGVVTLNNFLLKGDTRNWNVFLMAGAGFNFVSTEFQCNDEASRFGCSGDNQTWQEGRNGMIDSEFRTNAAAGGGVSYRINEKINIGLEYQALIPLGNRADLMDGYSASTFRDVLNVFGLAVNFNIGNSSTRAEPRYWTNAFSPLKEDISNLNRRVDAATTDSDGDGIVDSVDQEPDTPADVPVDSRGRTLDSDKDGVPDYRDLEPFFPPREGEQINADGVVIERMDRGLTEDEVTSIVDDRIERVIERDGIMNATTMVNSPNGAIYLPMLYFPLNASEIAYDDYGMLASVARVLQANPAMRVIVRGYTDRVGNPEFNQKLSYMRAYNVIRHLVSEHNIGRERLILQYRGEDEAIVPLDRSRTNRRVEFLTGQGDATEDPAPEGVDVPEIQNNMMDGDGN</sequence>
<feature type="domain" description="OmpA-like" evidence="13">
    <location>
        <begin position="381"/>
        <end position="496"/>
    </location>
</feature>
<dbReference type="Pfam" id="PF00691">
    <property type="entry name" value="OmpA"/>
    <property type="match status" value="1"/>
</dbReference>
<dbReference type="Proteomes" id="UP000237662">
    <property type="component" value="Unassembled WGS sequence"/>
</dbReference>
<dbReference type="InterPro" id="IPR050330">
    <property type="entry name" value="Bact_OuterMem_StrucFunc"/>
</dbReference>
<dbReference type="PANTHER" id="PTHR30329">
    <property type="entry name" value="STATOR ELEMENT OF FLAGELLAR MOTOR COMPLEX"/>
    <property type="match status" value="1"/>
</dbReference>
<keyword evidence="5 12" id="KW-0732">Signal</keyword>
<keyword evidence="9" id="KW-0998">Cell outer membrane</keyword>
<dbReference type="CDD" id="cd07185">
    <property type="entry name" value="OmpA_C-like"/>
    <property type="match status" value="1"/>
</dbReference>
<keyword evidence="2" id="KW-0813">Transport</keyword>
<dbReference type="PRINTS" id="PR01021">
    <property type="entry name" value="OMPADOMAIN"/>
</dbReference>
<protein>
    <submittedName>
        <fullName evidence="14">OmpA family protein</fullName>
    </submittedName>
</protein>
<feature type="signal peptide" evidence="12">
    <location>
        <begin position="1"/>
        <end position="21"/>
    </location>
</feature>
<keyword evidence="4" id="KW-0812">Transmembrane</keyword>
<dbReference type="InterPro" id="IPR028974">
    <property type="entry name" value="TSP_type-3_rpt"/>
</dbReference>
<dbReference type="InterPro" id="IPR011250">
    <property type="entry name" value="OMP/PagP_B-barrel"/>
</dbReference>
<evidence type="ECO:0000256" key="10">
    <source>
        <dbReference type="PROSITE-ProRule" id="PRU00473"/>
    </source>
</evidence>
<feature type="region of interest" description="Disordered" evidence="11">
    <location>
        <begin position="493"/>
        <end position="521"/>
    </location>
</feature>
<gene>
    <name evidence="14" type="ORF">CLV84_3222</name>
</gene>
<evidence type="ECO:0000256" key="8">
    <source>
        <dbReference type="ARBA" id="ARBA00023136"/>
    </source>
</evidence>
<evidence type="ECO:0000313" key="14">
    <source>
        <dbReference type="EMBL" id="PPK86299.1"/>
    </source>
</evidence>
<feature type="compositionally biased region" description="Basic and acidic residues" evidence="11">
    <location>
        <begin position="305"/>
        <end position="321"/>
    </location>
</feature>
<comment type="subcellular location">
    <subcellularLocation>
        <location evidence="1">Cell outer membrane</location>
        <topology evidence="1">Multi-pass membrane protein</topology>
    </subcellularLocation>
</comment>
<keyword evidence="3" id="KW-1134">Transmembrane beta strand</keyword>
<dbReference type="Pfam" id="PF13505">
    <property type="entry name" value="OMP_b-brl"/>
    <property type="match status" value="1"/>
</dbReference>
<evidence type="ECO:0000256" key="6">
    <source>
        <dbReference type="ARBA" id="ARBA00023065"/>
    </source>
</evidence>
<dbReference type="SUPFAM" id="SSF103088">
    <property type="entry name" value="OmpA-like"/>
    <property type="match status" value="1"/>
</dbReference>
<evidence type="ECO:0000256" key="5">
    <source>
        <dbReference type="ARBA" id="ARBA00022729"/>
    </source>
</evidence>
<reference evidence="14 15" key="1">
    <citation type="submission" date="2018-02" db="EMBL/GenBank/DDBJ databases">
        <title>Genomic Encyclopedia of Archaeal and Bacterial Type Strains, Phase II (KMG-II): from individual species to whole genera.</title>
        <authorList>
            <person name="Goeker M."/>
        </authorList>
    </citation>
    <scope>NUCLEOTIDE SEQUENCE [LARGE SCALE GENOMIC DNA]</scope>
    <source>
        <strain evidence="14 15">DSM 29526</strain>
    </source>
</reference>
<name>A0A2S6I592_9BACT</name>
<dbReference type="Gene3D" id="4.10.1080.10">
    <property type="entry name" value="TSP type-3 repeat"/>
    <property type="match status" value="1"/>
</dbReference>
<accession>A0A2S6I592</accession>
<dbReference type="GO" id="GO:0046930">
    <property type="term" value="C:pore complex"/>
    <property type="evidence" value="ECO:0007669"/>
    <property type="project" value="UniProtKB-KW"/>
</dbReference>
<evidence type="ECO:0000256" key="11">
    <source>
        <dbReference type="SAM" id="MobiDB-lite"/>
    </source>
</evidence>
<dbReference type="GO" id="GO:0005509">
    <property type="term" value="F:calcium ion binding"/>
    <property type="evidence" value="ECO:0007669"/>
    <property type="project" value="InterPro"/>
</dbReference>
<dbReference type="SUPFAM" id="SSF56925">
    <property type="entry name" value="OMPA-like"/>
    <property type="match status" value="1"/>
</dbReference>
<evidence type="ECO:0000259" key="13">
    <source>
        <dbReference type="PROSITE" id="PS51123"/>
    </source>
</evidence>
<dbReference type="InterPro" id="IPR006664">
    <property type="entry name" value="OMP_bac"/>
</dbReference>
<dbReference type="AlphaFoldDB" id="A0A2S6I592"/>
<dbReference type="GO" id="GO:0015288">
    <property type="term" value="F:porin activity"/>
    <property type="evidence" value="ECO:0007669"/>
    <property type="project" value="UniProtKB-KW"/>
</dbReference>
<feature type="region of interest" description="Disordered" evidence="11">
    <location>
        <begin position="279"/>
        <end position="321"/>
    </location>
</feature>
<evidence type="ECO:0000313" key="15">
    <source>
        <dbReference type="Proteomes" id="UP000237662"/>
    </source>
</evidence>
<dbReference type="InterPro" id="IPR027385">
    <property type="entry name" value="Beta-barrel_OMP"/>
</dbReference>
<evidence type="ECO:0000256" key="2">
    <source>
        <dbReference type="ARBA" id="ARBA00022448"/>
    </source>
</evidence>
<proteinExistence type="predicted"/>
<dbReference type="InterPro" id="IPR006665">
    <property type="entry name" value="OmpA-like"/>
</dbReference>